<dbReference type="InterPro" id="IPR011047">
    <property type="entry name" value="Quinoprotein_ADH-like_sf"/>
</dbReference>
<keyword evidence="1" id="KW-1133">Transmembrane helix</keyword>
<feature type="domain" description="Pyrrolo-quinoline quinone repeat" evidence="3">
    <location>
        <begin position="133"/>
        <end position="217"/>
    </location>
</feature>
<organism evidence="4 5">
    <name type="scientific">Lentibacillus persicus</name>
    <dbReference type="NCBI Taxonomy" id="640948"/>
    <lineage>
        <taxon>Bacteria</taxon>
        <taxon>Bacillati</taxon>
        <taxon>Bacillota</taxon>
        <taxon>Bacilli</taxon>
        <taxon>Bacillales</taxon>
        <taxon>Bacillaceae</taxon>
        <taxon>Lentibacillus</taxon>
    </lineage>
</organism>
<dbReference type="PANTHER" id="PTHR34512">
    <property type="entry name" value="CELL SURFACE PROTEIN"/>
    <property type="match status" value="1"/>
</dbReference>
<dbReference type="SUPFAM" id="SSF50998">
    <property type="entry name" value="Quinoprotein alcohol dehydrogenase-like"/>
    <property type="match status" value="2"/>
</dbReference>
<keyword evidence="2" id="KW-0732">Signal</keyword>
<proteinExistence type="predicted"/>
<sequence length="455" mass="50224">MTKKCSSILLAMLIVSLFTRPVIHAADDFGPEEWHQYRMNSDKNAVFDNGRPPLENQTYQTADQIRATPVIAGNKLFVGNHNTGDLFAFNVLTGEKLWQNQAPNWIHSEMIYNDGQVYVGFGNRFFQGNGIRGTGENGVIALDAETGEKLWTFTTEGEVMPTPAYYEDALYIATGDKHLYKLDPETGELLHKAEIGSTVSMSSPNITDETLYMGGSGPLPYTFYAYDVKKDVFKWQMEFPDVFAGLDDVPPAVANNTVVTTAVTGDIDSPEHWLYALNAETGEILWEESLGTGAFVRNNKSGAPIIYDDKVLVGSPITQTFYAYDLESGEKLWEFENEVIKAPPAAQDGIVYFSNKEGMVYALDTETGEVIGKKELNGILAPSGPVIINDTLFIGSQDSNVYAVPLTDFTKDESAQKTNIASENDEQANTMLYIAGGIAIILLVVFIIYLRKRVS</sequence>
<keyword evidence="1" id="KW-0812">Transmembrane</keyword>
<feature type="chain" id="PRO_5011504011" evidence="2">
    <location>
        <begin position="26"/>
        <end position="455"/>
    </location>
</feature>
<evidence type="ECO:0000256" key="1">
    <source>
        <dbReference type="SAM" id="Phobius"/>
    </source>
</evidence>
<dbReference type="InterPro" id="IPR002372">
    <property type="entry name" value="PQQ_rpt_dom"/>
</dbReference>
<evidence type="ECO:0000313" key="4">
    <source>
        <dbReference type="EMBL" id="SFE11197.1"/>
    </source>
</evidence>
<feature type="domain" description="Pyrrolo-quinoline quinone repeat" evidence="3">
    <location>
        <begin position="61"/>
        <end position="119"/>
    </location>
</feature>
<dbReference type="SMART" id="SM00564">
    <property type="entry name" value="PQQ"/>
    <property type="match status" value="8"/>
</dbReference>
<dbReference type="Proteomes" id="UP000199474">
    <property type="component" value="Unassembled WGS sequence"/>
</dbReference>
<keyword evidence="1" id="KW-0472">Membrane</keyword>
<keyword evidence="5" id="KW-1185">Reference proteome</keyword>
<evidence type="ECO:0000256" key="2">
    <source>
        <dbReference type="SAM" id="SignalP"/>
    </source>
</evidence>
<dbReference type="InterPro" id="IPR018391">
    <property type="entry name" value="PQQ_b-propeller_rpt"/>
</dbReference>
<dbReference type="OrthoDB" id="9794322at2"/>
<name>A0A1I1XV31_9BACI</name>
<feature type="domain" description="Pyrrolo-quinoline quinone repeat" evidence="3">
    <location>
        <begin position="225"/>
        <end position="406"/>
    </location>
</feature>
<dbReference type="EMBL" id="FOMR01000008">
    <property type="protein sequence ID" value="SFE11197.1"/>
    <property type="molecule type" value="Genomic_DNA"/>
</dbReference>
<evidence type="ECO:0000259" key="3">
    <source>
        <dbReference type="Pfam" id="PF13360"/>
    </source>
</evidence>
<dbReference type="Gene3D" id="2.130.10.10">
    <property type="entry name" value="YVTN repeat-like/Quinoprotein amine dehydrogenase"/>
    <property type="match status" value="2"/>
</dbReference>
<dbReference type="STRING" id="640948.SAMN05216238_108137"/>
<gene>
    <name evidence="4" type="ORF">SAMN05216238_108137</name>
</gene>
<feature type="transmembrane region" description="Helical" evidence="1">
    <location>
        <begin position="431"/>
        <end position="450"/>
    </location>
</feature>
<dbReference type="InterPro" id="IPR015943">
    <property type="entry name" value="WD40/YVTN_repeat-like_dom_sf"/>
</dbReference>
<feature type="signal peptide" evidence="2">
    <location>
        <begin position="1"/>
        <end position="25"/>
    </location>
</feature>
<dbReference type="AlphaFoldDB" id="A0A1I1XV31"/>
<accession>A0A1I1XV31</accession>
<reference evidence="5" key="1">
    <citation type="submission" date="2016-10" db="EMBL/GenBank/DDBJ databases">
        <authorList>
            <person name="Varghese N."/>
            <person name="Submissions S."/>
        </authorList>
    </citation>
    <scope>NUCLEOTIDE SEQUENCE [LARGE SCALE GENOMIC DNA]</scope>
    <source>
        <strain evidence="5">DSM 22530</strain>
    </source>
</reference>
<dbReference type="PANTHER" id="PTHR34512:SF30">
    <property type="entry name" value="OUTER MEMBRANE PROTEIN ASSEMBLY FACTOR BAMB"/>
    <property type="match status" value="1"/>
</dbReference>
<evidence type="ECO:0000313" key="5">
    <source>
        <dbReference type="Proteomes" id="UP000199474"/>
    </source>
</evidence>
<dbReference type="Pfam" id="PF13360">
    <property type="entry name" value="PQQ_2"/>
    <property type="match status" value="3"/>
</dbReference>
<protein>
    <submittedName>
        <fullName evidence="4">Outer membrane protein assembly factor BamB, contains PQQ-like beta-propeller repeat</fullName>
    </submittedName>
</protein>